<proteinExistence type="predicted"/>
<organism evidence="1 2">
    <name type="scientific">Candidatus Allocopromorpha excrementigallinarum</name>
    <dbReference type="NCBI Taxonomy" id="2840742"/>
    <lineage>
        <taxon>Bacteria</taxon>
        <taxon>Bacillati</taxon>
        <taxon>Bacillota</taxon>
        <taxon>Clostridia</taxon>
        <taxon>Eubacteriales</taxon>
        <taxon>Eubacteriaceae</taxon>
        <taxon>Eubacteriaceae incertae sedis</taxon>
        <taxon>Candidatus Allocopromorpha</taxon>
    </lineage>
</organism>
<sequence length="188" mass="20910">MKKYAFILKAEGAKPDTCSLTYRNDESLCIIAAAGKVQAAEEYVKGLSGQGFYTIDLSGEFSDPELELISRAAGEKVSIRKALYDLNGLVRLDRLEASFLPKTQGIIIRAGGVEKAWEGVIRRRSGDVRVMIVRDIPQAKRAAVRMLEKRVCLIELSRWFDNLRLDAVVRAVDDAVPVGTCGKLFIYR</sequence>
<dbReference type="InterPro" id="IPR045441">
    <property type="entry name" value="DUF6506"/>
</dbReference>
<dbReference type="Proteomes" id="UP000824090">
    <property type="component" value="Unassembled WGS sequence"/>
</dbReference>
<dbReference type="Pfam" id="PF20116">
    <property type="entry name" value="DUF6506"/>
    <property type="match status" value="1"/>
</dbReference>
<accession>A0A9D1HZU2</accession>
<reference evidence="1" key="2">
    <citation type="journal article" date="2021" name="PeerJ">
        <title>Extensive microbial diversity within the chicken gut microbiome revealed by metagenomics and culture.</title>
        <authorList>
            <person name="Gilroy R."/>
            <person name="Ravi A."/>
            <person name="Getino M."/>
            <person name="Pursley I."/>
            <person name="Horton D.L."/>
            <person name="Alikhan N.F."/>
            <person name="Baker D."/>
            <person name="Gharbi K."/>
            <person name="Hall N."/>
            <person name="Watson M."/>
            <person name="Adriaenssens E.M."/>
            <person name="Foster-Nyarko E."/>
            <person name="Jarju S."/>
            <person name="Secka A."/>
            <person name="Antonio M."/>
            <person name="Oren A."/>
            <person name="Chaudhuri R.R."/>
            <person name="La Ragione R."/>
            <person name="Hildebrand F."/>
            <person name="Pallen M.J."/>
        </authorList>
    </citation>
    <scope>NUCLEOTIDE SEQUENCE</scope>
    <source>
        <strain evidence="1">ChiHcec3-6078</strain>
    </source>
</reference>
<protein>
    <submittedName>
        <fullName evidence="1">Uncharacterized protein</fullName>
    </submittedName>
</protein>
<name>A0A9D1HZU2_9FIRM</name>
<reference evidence="1" key="1">
    <citation type="submission" date="2020-10" db="EMBL/GenBank/DDBJ databases">
        <authorList>
            <person name="Gilroy R."/>
        </authorList>
    </citation>
    <scope>NUCLEOTIDE SEQUENCE</scope>
    <source>
        <strain evidence="1">ChiHcec3-6078</strain>
    </source>
</reference>
<comment type="caution">
    <text evidence="1">The sequence shown here is derived from an EMBL/GenBank/DDBJ whole genome shotgun (WGS) entry which is preliminary data.</text>
</comment>
<evidence type="ECO:0000313" key="1">
    <source>
        <dbReference type="EMBL" id="HIU25352.1"/>
    </source>
</evidence>
<dbReference type="AlphaFoldDB" id="A0A9D1HZU2"/>
<gene>
    <name evidence="1" type="ORF">IAC50_02480</name>
</gene>
<dbReference type="EMBL" id="DVMP01000048">
    <property type="protein sequence ID" value="HIU25352.1"/>
    <property type="molecule type" value="Genomic_DNA"/>
</dbReference>
<evidence type="ECO:0000313" key="2">
    <source>
        <dbReference type="Proteomes" id="UP000824090"/>
    </source>
</evidence>